<dbReference type="EMBL" id="CAJOBJ010317745">
    <property type="protein sequence ID" value="CAF5169742.1"/>
    <property type="molecule type" value="Genomic_DNA"/>
</dbReference>
<dbReference type="Proteomes" id="UP000681720">
    <property type="component" value="Unassembled WGS sequence"/>
</dbReference>
<comment type="caution">
    <text evidence="2">The sequence shown here is derived from an EMBL/GenBank/DDBJ whole genome shotgun (WGS) entry which is preliminary data.</text>
</comment>
<sequence>MRDLIKASQNDVMLESR</sequence>
<accession>A0A8S3GTM0</accession>
<evidence type="ECO:0000313" key="3">
    <source>
        <dbReference type="Proteomes" id="UP000681720"/>
    </source>
</evidence>
<feature type="non-terminal residue" evidence="2">
    <location>
        <position position="17"/>
    </location>
</feature>
<dbReference type="EMBL" id="CAJOBH010218341">
    <property type="protein sequence ID" value="CAF5026971.1"/>
    <property type="molecule type" value="Genomic_DNA"/>
</dbReference>
<organism evidence="2 3">
    <name type="scientific">Rotaria magnacalcarata</name>
    <dbReference type="NCBI Taxonomy" id="392030"/>
    <lineage>
        <taxon>Eukaryota</taxon>
        <taxon>Metazoa</taxon>
        <taxon>Spiralia</taxon>
        <taxon>Gnathifera</taxon>
        <taxon>Rotifera</taxon>
        <taxon>Eurotatoria</taxon>
        <taxon>Bdelloidea</taxon>
        <taxon>Philodinida</taxon>
        <taxon>Philodinidae</taxon>
        <taxon>Rotaria</taxon>
    </lineage>
</organism>
<reference evidence="2" key="1">
    <citation type="submission" date="2021-02" db="EMBL/GenBank/DDBJ databases">
        <authorList>
            <person name="Nowell W R."/>
        </authorList>
    </citation>
    <scope>NUCLEOTIDE SEQUENCE</scope>
</reference>
<name>A0A8S3GTM0_9BILA</name>
<proteinExistence type="predicted"/>
<dbReference type="AlphaFoldDB" id="A0A8S3GTM0"/>
<gene>
    <name evidence="1" type="ORF">BYL167_LOCUS56124</name>
    <name evidence="2" type="ORF">GIL414_LOCUS66704</name>
</gene>
<evidence type="ECO:0000313" key="2">
    <source>
        <dbReference type="EMBL" id="CAF5169742.1"/>
    </source>
</evidence>
<evidence type="ECO:0000313" key="1">
    <source>
        <dbReference type="EMBL" id="CAF5026971.1"/>
    </source>
</evidence>
<protein>
    <submittedName>
        <fullName evidence="2">Uncharacterized protein</fullName>
    </submittedName>
</protein>
<dbReference type="Proteomes" id="UP000681967">
    <property type="component" value="Unassembled WGS sequence"/>
</dbReference>